<protein>
    <recommendedName>
        <fullName evidence="3">Extracellular protein</fullName>
    </recommendedName>
</protein>
<dbReference type="NCBIfam" id="NF047391">
    <property type="entry name" value="SA0570_fam"/>
    <property type="match status" value="1"/>
</dbReference>
<comment type="caution">
    <text evidence="1">The sequence shown here is derived from an EMBL/GenBank/DDBJ whole genome shotgun (WGS) entry which is preliminary data.</text>
</comment>
<keyword evidence="2" id="KW-1185">Reference proteome</keyword>
<evidence type="ECO:0008006" key="3">
    <source>
        <dbReference type="Google" id="ProtNLM"/>
    </source>
</evidence>
<evidence type="ECO:0000313" key="1">
    <source>
        <dbReference type="EMBL" id="MDO6573192.1"/>
    </source>
</evidence>
<gene>
    <name evidence="1" type="ORF">Q4528_03370</name>
</gene>
<proteinExistence type="predicted"/>
<name>A0AAW7YQA0_9STAP</name>
<dbReference type="AlphaFoldDB" id="A0AAW7YQA0"/>
<dbReference type="EMBL" id="JAUOQO010000002">
    <property type="protein sequence ID" value="MDO6573192.1"/>
    <property type="molecule type" value="Genomic_DNA"/>
</dbReference>
<dbReference type="GeneID" id="72471187"/>
<reference evidence="1" key="1">
    <citation type="submission" date="2023-07" db="EMBL/GenBank/DDBJ databases">
        <title>Genome content predicts the carbon catabolic preferences of heterotrophic bacteria.</title>
        <authorList>
            <person name="Gralka M."/>
        </authorList>
    </citation>
    <scope>NUCLEOTIDE SEQUENCE</scope>
    <source>
        <strain evidence="1">E2R20</strain>
    </source>
</reference>
<organism evidence="1 2">
    <name type="scientific">Staphylococcus pasteuri_A</name>
    <dbReference type="NCBI Taxonomy" id="3062664"/>
    <lineage>
        <taxon>Bacteria</taxon>
        <taxon>Bacillati</taxon>
        <taxon>Bacillota</taxon>
        <taxon>Bacilli</taxon>
        <taxon>Bacillales</taxon>
        <taxon>Staphylococcaceae</taxon>
        <taxon>Staphylococcus</taxon>
    </lineage>
</organism>
<accession>A0AAW7YQA0</accession>
<dbReference type="InterPro" id="IPR058116">
    <property type="entry name" value="SA0570-like"/>
</dbReference>
<dbReference type="Proteomes" id="UP001170310">
    <property type="component" value="Unassembled WGS sequence"/>
</dbReference>
<dbReference type="RefSeq" id="WP_017636350.1">
    <property type="nucleotide sequence ID" value="NZ_JAUOQO010000002.1"/>
</dbReference>
<evidence type="ECO:0000313" key="2">
    <source>
        <dbReference type="Proteomes" id="UP001170310"/>
    </source>
</evidence>
<sequence>MKKLMASLLVSGLVVTGVNVNHVEAATGNSLQTVQQITQGDQSLENVKIGESIQSVLNKYSHPIYSYNENGSEHYYEFRTHKGVLLVTADGKKDKGHVTRVSMTYNKADGPTYKSVKQNVSPSAVSRVHYNKVTGNFGYIQDKNASYQFSSNSPKDKNVKLYRVDLGK</sequence>